<keyword evidence="3" id="KW-1185">Reference proteome</keyword>
<proteinExistence type="predicted"/>
<gene>
    <name evidence="2" type="ORF">OSR52_17465</name>
</gene>
<dbReference type="Pfam" id="PF13648">
    <property type="entry name" value="Lipocalin_4"/>
    <property type="match status" value="1"/>
</dbReference>
<dbReference type="InterPro" id="IPR024311">
    <property type="entry name" value="Lipocalin-like"/>
</dbReference>
<accession>A0ABT6FWL8</accession>
<organism evidence="2 3">
    <name type="scientific">Galbibacter pacificus</name>
    <dbReference type="NCBI Taxonomy" id="2996052"/>
    <lineage>
        <taxon>Bacteria</taxon>
        <taxon>Pseudomonadati</taxon>
        <taxon>Bacteroidota</taxon>
        <taxon>Flavobacteriia</taxon>
        <taxon>Flavobacteriales</taxon>
        <taxon>Flavobacteriaceae</taxon>
        <taxon>Galbibacter</taxon>
    </lineage>
</organism>
<reference evidence="2" key="1">
    <citation type="submission" date="2022-11" db="EMBL/GenBank/DDBJ databases">
        <title>High-quality draft genome sequence of Galbibacter sp. strain CMA-7.</title>
        <authorList>
            <person name="Wei L."/>
            <person name="Dong C."/>
            <person name="Shao Z."/>
        </authorList>
    </citation>
    <scope>NUCLEOTIDE SEQUENCE</scope>
    <source>
        <strain evidence="2">CMA-7</strain>
    </source>
</reference>
<dbReference type="Proteomes" id="UP001153642">
    <property type="component" value="Unassembled WGS sequence"/>
</dbReference>
<name>A0ABT6FWL8_9FLAO</name>
<comment type="caution">
    <text evidence="2">The sequence shown here is derived from an EMBL/GenBank/DDBJ whole genome shotgun (WGS) entry which is preliminary data.</text>
</comment>
<sequence length="267" mass="30476">MVTVMSFVACSSDDDNSQEPTIDPIVGKWYQIEERQIVNGEETTFLMNACEKMDNFDIKEDGTILSTFHYRDVNDECQKDGSQNIDWMISAEGVYTFTYIEDDGYTTEVKLEGETLIETYTYTSGDSSVQDIHVYSMTPDESGDDEGVQQEDPVIGKWQYTKAIEYMDGEQQPSELSECEKQSTIEFKVDGTLTSEFFDEDGTDCVSQGVDNLQWENKGEGVYETRYENGDKYTAKITFNKNTFTSEETYVDGENTYTNVDTYTKID</sequence>
<evidence type="ECO:0000259" key="1">
    <source>
        <dbReference type="Pfam" id="PF13648"/>
    </source>
</evidence>
<dbReference type="EMBL" id="JAPMUA010000008">
    <property type="protein sequence ID" value="MDG3587651.1"/>
    <property type="molecule type" value="Genomic_DNA"/>
</dbReference>
<evidence type="ECO:0000313" key="3">
    <source>
        <dbReference type="Proteomes" id="UP001153642"/>
    </source>
</evidence>
<dbReference type="RefSeq" id="WP_277901376.1">
    <property type="nucleotide sequence ID" value="NZ_JAPMUA010000008.1"/>
</dbReference>
<feature type="domain" description="Lipocalin-like" evidence="1">
    <location>
        <begin position="155"/>
        <end position="245"/>
    </location>
</feature>
<evidence type="ECO:0000313" key="2">
    <source>
        <dbReference type="EMBL" id="MDG3587651.1"/>
    </source>
</evidence>
<protein>
    <submittedName>
        <fullName evidence="2">Lipocalin family protein</fullName>
    </submittedName>
</protein>